<evidence type="ECO:0000313" key="3">
    <source>
        <dbReference type="Proteomes" id="UP000183769"/>
    </source>
</evidence>
<proteinExistence type="predicted"/>
<reference evidence="3" key="1">
    <citation type="submission" date="2016-10" db="EMBL/GenBank/DDBJ databases">
        <authorList>
            <person name="Varghese N."/>
            <person name="Submissions S."/>
        </authorList>
    </citation>
    <scope>NUCLEOTIDE SEQUENCE [LARGE SCALE GENOMIC DNA]</scope>
    <source>
        <strain evidence="3">CGMCC 1.10329</strain>
    </source>
</reference>
<dbReference type="RefSeq" id="WP_074879272.1">
    <property type="nucleotide sequence ID" value="NZ_FOXI01000012.1"/>
</dbReference>
<sequence>MSKHDSSPEAVYKLSTSVSPPREPSAYRITDHFRYRMNHRQNPSVDGDIIRRCFEDGRIKNTAQADRFIFELDADHRWWLIVELRDEAFFQESEKHRALTVFAKGSDHDAEGWSV</sequence>
<gene>
    <name evidence="2" type="ORF">SAMN05216277_11218</name>
</gene>
<keyword evidence="3" id="KW-1185">Reference proteome</keyword>
<dbReference type="AlphaFoldDB" id="A0A1I5U9J2"/>
<feature type="region of interest" description="Disordered" evidence="1">
    <location>
        <begin position="1"/>
        <end position="23"/>
    </location>
</feature>
<protein>
    <submittedName>
        <fullName evidence="2">Uncharacterized protein</fullName>
    </submittedName>
</protein>
<name>A0A1I5U9J2_9EURY</name>
<organism evidence="2 3">
    <name type="scientific">Halolamina pelagica</name>
    <dbReference type="NCBI Taxonomy" id="699431"/>
    <lineage>
        <taxon>Archaea</taxon>
        <taxon>Methanobacteriati</taxon>
        <taxon>Methanobacteriota</taxon>
        <taxon>Stenosarchaea group</taxon>
        <taxon>Halobacteria</taxon>
        <taxon>Halobacteriales</taxon>
        <taxon>Haloferacaceae</taxon>
    </lineage>
</organism>
<evidence type="ECO:0000313" key="2">
    <source>
        <dbReference type="EMBL" id="SFP91930.1"/>
    </source>
</evidence>
<dbReference type="EMBL" id="FOXI01000012">
    <property type="protein sequence ID" value="SFP91930.1"/>
    <property type="molecule type" value="Genomic_DNA"/>
</dbReference>
<accession>A0A1I5U9J2</accession>
<dbReference type="OrthoDB" id="373389at2157"/>
<evidence type="ECO:0000256" key="1">
    <source>
        <dbReference type="SAM" id="MobiDB-lite"/>
    </source>
</evidence>
<dbReference type="Proteomes" id="UP000183769">
    <property type="component" value="Unassembled WGS sequence"/>
</dbReference>